<evidence type="ECO:0000256" key="1">
    <source>
        <dbReference type="PROSITE-ProRule" id="PRU00176"/>
    </source>
</evidence>
<keyword evidence="4" id="KW-1185">Reference proteome</keyword>
<gene>
    <name evidence="3" type="ORF">GBAR_LOCUS3212</name>
</gene>
<dbReference type="PROSITE" id="PS50102">
    <property type="entry name" value="RRM"/>
    <property type="match status" value="1"/>
</dbReference>
<dbReference type="Pfam" id="PF00076">
    <property type="entry name" value="RRM_1"/>
    <property type="match status" value="1"/>
</dbReference>
<evidence type="ECO:0000313" key="4">
    <source>
        <dbReference type="Proteomes" id="UP001174909"/>
    </source>
</evidence>
<comment type="caution">
    <text evidence="3">The sequence shown here is derived from an EMBL/GenBank/DDBJ whole genome shotgun (WGS) entry which is preliminary data.</text>
</comment>
<dbReference type="InterPro" id="IPR000504">
    <property type="entry name" value="RRM_dom"/>
</dbReference>
<feature type="domain" description="RRM" evidence="2">
    <location>
        <begin position="2"/>
        <end position="72"/>
    </location>
</feature>
<sequence length="161" mass="17748">MTQLYVGNLSADGDEKAIRALFSNYGVVREVLMKNGYAFVEFEDARSADTAMRDLNGSDILGHPMIVEPSHQQRLSSRKPMCGRVEVVSIPPPMTLQQIEHLLTQFGPVLKMEIEESDFGMKKIVATFECQESSQRSLIPKCARVSVCVCVCLCACVGCGL</sequence>
<organism evidence="3 4">
    <name type="scientific">Geodia barretti</name>
    <name type="common">Barrett's horny sponge</name>
    <dbReference type="NCBI Taxonomy" id="519541"/>
    <lineage>
        <taxon>Eukaryota</taxon>
        <taxon>Metazoa</taxon>
        <taxon>Porifera</taxon>
        <taxon>Demospongiae</taxon>
        <taxon>Heteroscleromorpha</taxon>
        <taxon>Tetractinellida</taxon>
        <taxon>Astrophorina</taxon>
        <taxon>Geodiidae</taxon>
        <taxon>Geodia</taxon>
    </lineage>
</organism>
<proteinExistence type="predicted"/>
<evidence type="ECO:0000313" key="3">
    <source>
        <dbReference type="EMBL" id="CAI8001568.1"/>
    </source>
</evidence>
<dbReference type="Proteomes" id="UP001174909">
    <property type="component" value="Unassembled WGS sequence"/>
</dbReference>
<evidence type="ECO:0000259" key="2">
    <source>
        <dbReference type="PROSITE" id="PS50102"/>
    </source>
</evidence>
<dbReference type="PANTHER" id="PTHR48038">
    <property type="entry name" value="RIBONUCLEOPROTEIN RB97D"/>
    <property type="match status" value="1"/>
</dbReference>
<reference evidence="3" key="1">
    <citation type="submission" date="2023-03" db="EMBL/GenBank/DDBJ databases">
        <authorList>
            <person name="Steffen K."/>
            <person name="Cardenas P."/>
        </authorList>
    </citation>
    <scope>NUCLEOTIDE SEQUENCE</scope>
</reference>
<dbReference type="Gene3D" id="3.30.70.330">
    <property type="match status" value="1"/>
</dbReference>
<accession>A0AA35W677</accession>
<dbReference type="SUPFAM" id="SSF54928">
    <property type="entry name" value="RNA-binding domain, RBD"/>
    <property type="match status" value="1"/>
</dbReference>
<dbReference type="EMBL" id="CASHTH010000445">
    <property type="protein sequence ID" value="CAI8001568.1"/>
    <property type="molecule type" value="Genomic_DNA"/>
</dbReference>
<dbReference type="GO" id="GO:0003723">
    <property type="term" value="F:RNA binding"/>
    <property type="evidence" value="ECO:0007669"/>
    <property type="project" value="UniProtKB-UniRule"/>
</dbReference>
<keyword evidence="1" id="KW-0694">RNA-binding</keyword>
<dbReference type="PANTHER" id="PTHR48038:SF1">
    <property type="entry name" value="RIBONUCLEOPROTEIN RB97D"/>
    <property type="match status" value="1"/>
</dbReference>
<dbReference type="AlphaFoldDB" id="A0AA35W677"/>
<dbReference type="SMART" id="SM00360">
    <property type="entry name" value="RRM"/>
    <property type="match status" value="1"/>
</dbReference>
<protein>
    <submittedName>
        <fullName evidence="3">Serine-arginine protein 55</fullName>
    </submittedName>
</protein>
<name>A0AA35W677_GEOBA</name>
<dbReference type="InterPro" id="IPR035979">
    <property type="entry name" value="RBD_domain_sf"/>
</dbReference>
<dbReference type="InterPro" id="IPR012677">
    <property type="entry name" value="Nucleotide-bd_a/b_plait_sf"/>
</dbReference>